<sequence>MSDSTKRTPLKHEDLLRPDDSVAPAAKKPKVAVPQDLEASPPSAASASSVHRQFAKMLPTMRIPLGGRRDSHRASDWKSSLQGLPSRFVKDPAGFRDSNSPMSRLRARGIEKLIIIEPHIVEKPSSLATQCVEPSQEYKLPNGLIKLAYYDLASTPP</sequence>
<dbReference type="AlphaFoldDB" id="A0A8S0WR71"/>
<feature type="compositionally biased region" description="Basic and acidic residues" evidence="1">
    <location>
        <begin position="67"/>
        <end position="76"/>
    </location>
</feature>
<protein>
    <submittedName>
        <fullName evidence="2">Uncharacterized protein</fullName>
    </submittedName>
</protein>
<name>A0A8S0WR71_CYCAE</name>
<feature type="region of interest" description="Disordered" evidence="1">
    <location>
        <begin position="1"/>
        <end position="102"/>
    </location>
</feature>
<accession>A0A8S0WR71</accession>
<gene>
    <name evidence="2" type="ORF">AAE3_LOCUS5680</name>
</gene>
<keyword evidence="3" id="KW-1185">Reference proteome</keyword>
<proteinExistence type="predicted"/>
<feature type="compositionally biased region" description="Low complexity" evidence="1">
    <location>
        <begin position="22"/>
        <end position="49"/>
    </location>
</feature>
<organism evidence="2 3">
    <name type="scientific">Cyclocybe aegerita</name>
    <name type="common">Black poplar mushroom</name>
    <name type="synonym">Agrocybe aegerita</name>
    <dbReference type="NCBI Taxonomy" id="1973307"/>
    <lineage>
        <taxon>Eukaryota</taxon>
        <taxon>Fungi</taxon>
        <taxon>Dikarya</taxon>
        <taxon>Basidiomycota</taxon>
        <taxon>Agaricomycotina</taxon>
        <taxon>Agaricomycetes</taxon>
        <taxon>Agaricomycetidae</taxon>
        <taxon>Agaricales</taxon>
        <taxon>Agaricineae</taxon>
        <taxon>Bolbitiaceae</taxon>
        <taxon>Cyclocybe</taxon>
    </lineage>
</organism>
<dbReference type="Proteomes" id="UP000467700">
    <property type="component" value="Unassembled WGS sequence"/>
</dbReference>
<comment type="caution">
    <text evidence="2">The sequence shown here is derived from an EMBL/GenBank/DDBJ whole genome shotgun (WGS) entry which is preliminary data.</text>
</comment>
<dbReference type="EMBL" id="CACVBS010000039">
    <property type="protein sequence ID" value="CAA7263452.1"/>
    <property type="molecule type" value="Genomic_DNA"/>
</dbReference>
<reference evidence="2 3" key="1">
    <citation type="submission" date="2020-01" db="EMBL/GenBank/DDBJ databases">
        <authorList>
            <person name="Gupta K D."/>
        </authorList>
    </citation>
    <scope>NUCLEOTIDE SEQUENCE [LARGE SCALE GENOMIC DNA]</scope>
</reference>
<evidence type="ECO:0000256" key="1">
    <source>
        <dbReference type="SAM" id="MobiDB-lite"/>
    </source>
</evidence>
<evidence type="ECO:0000313" key="2">
    <source>
        <dbReference type="EMBL" id="CAA7263452.1"/>
    </source>
</evidence>
<evidence type="ECO:0000313" key="3">
    <source>
        <dbReference type="Proteomes" id="UP000467700"/>
    </source>
</evidence>
<feature type="compositionally biased region" description="Basic and acidic residues" evidence="1">
    <location>
        <begin position="1"/>
        <end position="20"/>
    </location>
</feature>